<keyword evidence="3" id="KW-1185">Reference proteome</keyword>
<organism evidence="2 3">
    <name type="scientific">Fraxinus pennsylvanica</name>
    <dbReference type="NCBI Taxonomy" id="56036"/>
    <lineage>
        <taxon>Eukaryota</taxon>
        <taxon>Viridiplantae</taxon>
        <taxon>Streptophyta</taxon>
        <taxon>Embryophyta</taxon>
        <taxon>Tracheophyta</taxon>
        <taxon>Spermatophyta</taxon>
        <taxon>Magnoliopsida</taxon>
        <taxon>eudicotyledons</taxon>
        <taxon>Gunneridae</taxon>
        <taxon>Pentapetalae</taxon>
        <taxon>asterids</taxon>
        <taxon>lamiids</taxon>
        <taxon>Lamiales</taxon>
        <taxon>Oleaceae</taxon>
        <taxon>Oleeae</taxon>
        <taxon>Fraxinus</taxon>
    </lineage>
</organism>
<feature type="compositionally biased region" description="Polar residues" evidence="1">
    <location>
        <begin position="66"/>
        <end position="80"/>
    </location>
</feature>
<name>A0AAD1Z6B3_9LAMI</name>
<sequence length="198" mass="21368">MFSAVLLALSFGLRKEDMAFENQLIPNPTTKKYIGLKVIRMSKCQPKQNIGLQGSEKVVKQDSGHSQKSIAKIGQSSSSLPKPRKEINRAIPTSTAAAKRSSLGSGVKTENGGTNLNTSNNILTLINSVDDQQFISICNILTLKLIVAIKGTLASKLPVLRGTRKVLHRLPSPLLQVLQLQAEMQSKRSTSSNSTASS</sequence>
<accession>A0AAD1Z6B3</accession>
<dbReference type="Proteomes" id="UP000834106">
    <property type="component" value="Chromosome 5"/>
</dbReference>
<evidence type="ECO:0000313" key="3">
    <source>
        <dbReference type="Proteomes" id="UP000834106"/>
    </source>
</evidence>
<dbReference type="EMBL" id="OU503040">
    <property type="protein sequence ID" value="CAI9762045.1"/>
    <property type="molecule type" value="Genomic_DNA"/>
</dbReference>
<dbReference type="AlphaFoldDB" id="A0AAD1Z6B3"/>
<evidence type="ECO:0000256" key="1">
    <source>
        <dbReference type="SAM" id="MobiDB-lite"/>
    </source>
</evidence>
<protein>
    <submittedName>
        <fullName evidence="2">Uncharacterized protein</fullName>
    </submittedName>
</protein>
<reference evidence="2" key="1">
    <citation type="submission" date="2023-05" db="EMBL/GenBank/DDBJ databases">
        <authorList>
            <person name="Huff M."/>
        </authorList>
    </citation>
    <scope>NUCLEOTIDE SEQUENCE</scope>
</reference>
<proteinExistence type="predicted"/>
<evidence type="ECO:0000313" key="2">
    <source>
        <dbReference type="EMBL" id="CAI9762045.1"/>
    </source>
</evidence>
<feature type="region of interest" description="Disordered" evidence="1">
    <location>
        <begin position="53"/>
        <end position="114"/>
    </location>
</feature>
<gene>
    <name evidence="2" type="ORF">FPE_LOCUS9475</name>
</gene>